<sequence length="142" mass="15067">MGCVIAVVMLLATTFAGIAAFGMSEGLAICLSCIVAGVAGGLLQQVCFNPRVLGLPWGYPARVALFGIAYLTALVPCAWLGGWLPVDVPGAWISFVVIYLVILGACTFGLSRRYRRQRAAYAECLDAYRARRAHEGGAGPRD</sequence>
<gene>
    <name evidence="2" type="ORF">INP52_02210</name>
</gene>
<proteinExistence type="predicted"/>
<organism evidence="2 3">
    <name type="scientific">Thermophilibacter immobilis</name>
    <dbReference type="NCBI Taxonomy" id="2779519"/>
    <lineage>
        <taxon>Bacteria</taxon>
        <taxon>Bacillati</taxon>
        <taxon>Actinomycetota</taxon>
        <taxon>Coriobacteriia</taxon>
        <taxon>Coriobacteriales</taxon>
        <taxon>Atopobiaceae</taxon>
        <taxon>Thermophilibacter</taxon>
    </lineage>
</organism>
<keyword evidence="1" id="KW-1133">Transmembrane helix</keyword>
<protein>
    <submittedName>
        <fullName evidence="2">DUF3021 family protein</fullName>
    </submittedName>
</protein>
<evidence type="ECO:0000313" key="2">
    <source>
        <dbReference type="EMBL" id="QOY61530.1"/>
    </source>
</evidence>
<keyword evidence="3" id="KW-1185">Reference proteome</keyword>
<feature type="transmembrane region" description="Helical" evidence="1">
    <location>
        <begin position="26"/>
        <end position="43"/>
    </location>
</feature>
<dbReference type="AlphaFoldDB" id="A0A7S7RVC7"/>
<dbReference type="Proteomes" id="UP000593735">
    <property type="component" value="Chromosome"/>
</dbReference>
<feature type="transmembrane region" description="Helical" evidence="1">
    <location>
        <begin position="90"/>
        <end position="110"/>
    </location>
</feature>
<reference evidence="2 3" key="1">
    <citation type="submission" date="2020-10" db="EMBL/GenBank/DDBJ databases">
        <title>Olsenella immobilis sp.nov., isolated from the mud in a fermentation cellar used for the production of Chinese strong-flavoured liquor.</title>
        <authorList>
            <person name="Lu L."/>
        </authorList>
    </citation>
    <scope>NUCLEOTIDE SEQUENCE [LARGE SCALE GENOMIC DNA]</scope>
    <source>
        <strain evidence="2 3">LZLJ-2</strain>
    </source>
</reference>
<dbReference type="KEGG" id="tio:INP52_02210"/>
<name>A0A7S7RVC7_9ACTN</name>
<feature type="transmembrane region" description="Helical" evidence="1">
    <location>
        <begin position="63"/>
        <end position="84"/>
    </location>
</feature>
<evidence type="ECO:0000256" key="1">
    <source>
        <dbReference type="SAM" id="Phobius"/>
    </source>
</evidence>
<evidence type="ECO:0000313" key="3">
    <source>
        <dbReference type="Proteomes" id="UP000593735"/>
    </source>
</evidence>
<dbReference type="EMBL" id="CP063767">
    <property type="protein sequence ID" value="QOY61530.1"/>
    <property type="molecule type" value="Genomic_DNA"/>
</dbReference>
<keyword evidence="1" id="KW-0472">Membrane</keyword>
<keyword evidence="1" id="KW-0812">Transmembrane</keyword>
<accession>A0A7S7RVC7</accession>